<keyword evidence="1" id="KW-0472">Membrane</keyword>
<organism evidence="2">
    <name type="scientific">viral metagenome</name>
    <dbReference type="NCBI Taxonomy" id="1070528"/>
    <lineage>
        <taxon>unclassified sequences</taxon>
        <taxon>metagenomes</taxon>
        <taxon>organismal metagenomes</taxon>
    </lineage>
</organism>
<sequence>MKDSDLPLCIGLSTRQSLFKLILTPLKVGFNPLKVGFTPLNNDQLPLATNISKSEIDMPLATNISQFDIDIPFATKLSPLNTSQPQKGEDSLFKGFPPSSDALPSSDAPPSPSSDELAYPDGIYQYILKMCAIHPINIFAGFYYGNPLGGTMGVLLLMTSVNYWRKPLLKSVRRYIDISVAFITVPYHIGLSLFTTNKLLCAGPTILGALAYPFSIWLERKKYTKTAAFLHCALHGLVCAGATLTYRDYYIHSQ</sequence>
<keyword evidence="1" id="KW-1133">Transmembrane helix</keyword>
<reference evidence="2" key="1">
    <citation type="journal article" date="2020" name="Nature">
        <title>Giant virus diversity and host interactions through global metagenomics.</title>
        <authorList>
            <person name="Schulz F."/>
            <person name="Roux S."/>
            <person name="Paez-Espino D."/>
            <person name="Jungbluth S."/>
            <person name="Walsh D.A."/>
            <person name="Denef V.J."/>
            <person name="McMahon K.D."/>
            <person name="Konstantinidis K.T."/>
            <person name="Eloe-Fadrosh E.A."/>
            <person name="Kyrpides N.C."/>
            <person name="Woyke T."/>
        </authorList>
    </citation>
    <scope>NUCLEOTIDE SEQUENCE</scope>
    <source>
        <strain evidence="2">GVMAG-M-3300010157-4</strain>
    </source>
</reference>
<name>A0A6C0B5Z1_9ZZZZ</name>
<feature type="transmembrane region" description="Helical" evidence="1">
    <location>
        <begin position="141"/>
        <end position="163"/>
    </location>
</feature>
<feature type="transmembrane region" description="Helical" evidence="1">
    <location>
        <begin position="200"/>
        <end position="218"/>
    </location>
</feature>
<keyword evidence="1" id="KW-0812">Transmembrane</keyword>
<feature type="transmembrane region" description="Helical" evidence="1">
    <location>
        <begin position="227"/>
        <end position="246"/>
    </location>
</feature>
<evidence type="ECO:0000313" key="2">
    <source>
        <dbReference type="EMBL" id="QHS87655.1"/>
    </source>
</evidence>
<evidence type="ECO:0000256" key="1">
    <source>
        <dbReference type="SAM" id="Phobius"/>
    </source>
</evidence>
<dbReference type="AlphaFoldDB" id="A0A6C0B5Z1"/>
<accession>A0A6C0B5Z1</accession>
<protein>
    <submittedName>
        <fullName evidence="2">Uncharacterized protein</fullName>
    </submittedName>
</protein>
<dbReference type="EMBL" id="MN739085">
    <property type="protein sequence ID" value="QHS87655.1"/>
    <property type="molecule type" value="Genomic_DNA"/>
</dbReference>
<proteinExistence type="predicted"/>
<feature type="transmembrane region" description="Helical" evidence="1">
    <location>
        <begin position="175"/>
        <end position="194"/>
    </location>
</feature>